<gene>
    <name evidence="1" type="ORF">Tci_018562</name>
</gene>
<protein>
    <submittedName>
        <fullName evidence="1">40S ribosomal protein S15a-1-like</fullName>
    </submittedName>
</protein>
<dbReference type="GO" id="GO:0005840">
    <property type="term" value="C:ribosome"/>
    <property type="evidence" value="ECO:0007669"/>
    <property type="project" value="UniProtKB-KW"/>
</dbReference>
<name>A0A6L2KFC5_TANCI</name>
<keyword evidence="1" id="KW-0689">Ribosomal protein</keyword>
<dbReference type="AlphaFoldDB" id="A0A6L2KFC5"/>
<sequence>MREILLPMGMVNASRVGESGNLYKGIRRDTNSTFRDWSDLVKLILRCVGRLTSQANGNVLDEMNMWDRVMLLRKHIYFARMVRVGVLNDAIKNMCNDEKKGKTQVMTRSSKVVI</sequence>
<dbReference type="EMBL" id="BKCJ010002145">
    <property type="protein sequence ID" value="GEU46584.1"/>
    <property type="molecule type" value="Genomic_DNA"/>
</dbReference>
<keyword evidence="1" id="KW-0687">Ribonucleoprotein</keyword>
<reference evidence="1" key="1">
    <citation type="journal article" date="2019" name="Sci. Rep.">
        <title>Draft genome of Tanacetum cinerariifolium, the natural source of mosquito coil.</title>
        <authorList>
            <person name="Yamashiro T."/>
            <person name="Shiraishi A."/>
            <person name="Satake H."/>
            <person name="Nakayama K."/>
        </authorList>
    </citation>
    <scope>NUCLEOTIDE SEQUENCE</scope>
</reference>
<proteinExistence type="predicted"/>
<comment type="caution">
    <text evidence="1">The sequence shown here is derived from an EMBL/GenBank/DDBJ whole genome shotgun (WGS) entry which is preliminary data.</text>
</comment>
<evidence type="ECO:0000313" key="1">
    <source>
        <dbReference type="EMBL" id="GEU46584.1"/>
    </source>
</evidence>
<accession>A0A6L2KFC5</accession>
<organism evidence="1">
    <name type="scientific">Tanacetum cinerariifolium</name>
    <name type="common">Dalmatian daisy</name>
    <name type="synonym">Chrysanthemum cinerariifolium</name>
    <dbReference type="NCBI Taxonomy" id="118510"/>
    <lineage>
        <taxon>Eukaryota</taxon>
        <taxon>Viridiplantae</taxon>
        <taxon>Streptophyta</taxon>
        <taxon>Embryophyta</taxon>
        <taxon>Tracheophyta</taxon>
        <taxon>Spermatophyta</taxon>
        <taxon>Magnoliopsida</taxon>
        <taxon>eudicotyledons</taxon>
        <taxon>Gunneridae</taxon>
        <taxon>Pentapetalae</taxon>
        <taxon>asterids</taxon>
        <taxon>campanulids</taxon>
        <taxon>Asterales</taxon>
        <taxon>Asteraceae</taxon>
        <taxon>Asteroideae</taxon>
        <taxon>Anthemideae</taxon>
        <taxon>Anthemidinae</taxon>
        <taxon>Tanacetum</taxon>
    </lineage>
</organism>
<dbReference type="Gene3D" id="3.30.1370.30">
    <property type="match status" value="1"/>
</dbReference>